<evidence type="ECO:0000259" key="5">
    <source>
        <dbReference type="PROSITE" id="PS50893"/>
    </source>
</evidence>
<keyword evidence="2" id="KW-0677">Repeat</keyword>
<dbReference type="OrthoDB" id="3311037at2"/>
<feature type="domain" description="ABC transporter" evidence="5">
    <location>
        <begin position="262"/>
        <end position="506"/>
    </location>
</feature>
<proteinExistence type="predicted"/>
<dbReference type="InterPro" id="IPR050107">
    <property type="entry name" value="ABC_carbohydrate_import_ATPase"/>
</dbReference>
<dbReference type="InterPro" id="IPR027417">
    <property type="entry name" value="P-loop_NTPase"/>
</dbReference>
<sequence>MSSVRLGIDNVSKTFGRNRALRNVSLNVHPGEIHALVGQNGSGKSTLAKILTGYHPADPGGRVVVDGAELVLPVRPLEARNRGLAVVHQSLGLVNDHTVVENLRVGRFRASRWSRRIRWDEERAAAAEVLARLGCTVPLDAKVGALGEEDRASVAIARALQDAQSGQGVIIFDESTRSLNRETLEHFYEILDGVVATGTSVLLITHRLEEVTEAADRVTVLRDGVAVEADRPTDGLTEAELVHLLLGRALENLDRPTPPATGERAPIVVSGVSGRLVRPVDLEVRPGEVVGVTGLPDSGYEELPYLLAGVSPAAGGTVRLADTTLDVRRTGPLAAIAAGVVLVPESRDRQGLAFDMSIAENVVLPCMNVRSHGVRPVDRRTEKARVAKWVTELDVRPPVPSLPVGKLSGGNQQKVLLAKWLSTDPQLLLLHEPTQAVDVGARRAIIAAIHDAAARGCAVLVAGCDENELSLLCDRVLVFRDGRVAEELEDKPGADAIVAAIHVSTGRKKLRARSA</sequence>
<dbReference type="Proteomes" id="UP000184440">
    <property type="component" value="Unassembled WGS sequence"/>
</dbReference>
<name>A0A1M7TW48_9ACTN</name>
<dbReference type="RefSeq" id="WP_073259985.1">
    <property type="nucleotide sequence ID" value="NZ_FRCS01000007.1"/>
</dbReference>
<reference evidence="6 7" key="1">
    <citation type="submission" date="2016-11" db="EMBL/GenBank/DDBJ databases">
        <authorList>
            <person name="Jaros S."/>
            <person name="Januszkiewicz K."/>
            <person name="Wedrychowicz H."/>
        </authorList>
    </citation>
    <scope>NUCLEOTIDE SEQUENCE [LARGE SCALE GENOMIC DNA]</scope>
    <source>
        <strain evidence="6 7">DSM 46144</strain>
    </source>
</reference>
<evidence type="ECO:0000313" key="7">
    <source>
        <dbReference type="Proteomes" id="UP000184440"/>
    </source>
</evidence>
<dbReference type="InterPro" id="IPR003593">
    <property type="entry name" value="AAA+_ATPase"/>
</dbReference>
<evidence type="ECO:0000256" key="3">
    <source>
        <dbReference type="ARBA" id="ARBA00022741"/>
    </source>
</evidence>
<dbReference type="CDD" id="cd03215">
    <property type="entry name" value="ABC_Carb_Monos_II"/>
    <property type="match status" value="1"/>
</dbReference>
<keyword evidence="4 6" id="KW-0067">ATP-binding</keyword>
<protein>
    <submittedName>
        <fullName evidence="6">Monosaccharide ABC transporter ATP-binding protein, CUT2 family</fullName>
    </submittedName>
</protein>
<evidence type="ECO:0000256" key="2">
    <source>
        <dbReference type="ARBA" id="ARBA00022737"/>
    </source>
</evidence>
<dbReference type="Gene3D" id="3.40.50.300">
    <property type="entry name" value="P-loop containing nucleotide triphosphate hydrolases"/>
    <property type="match status" value="2"/>
</dbReference>
<dbReference type="AlphaFoldDB" id="A0A1M7TW48"/>
<keyword evidence="1" id="KW-0813">Transport</keyword>
<dbReference type="EMBL" id="FRCS01000007">
    <property type="protein sequence ID" value="SHN74951.1"/>
    <property type="molecule type" value="Genomic_DNA"/>
</dbReference>
<keyword evidence="3" id="KW-0547">Nucleotide-binding</keyword>
<dbReference type="PANTHER" id="PTHR43790:SF9">
    <property type="entry name" value="GALACTOFURANOSE TRANSPORTER ATP-BINDING PROTEIN YTFR"/>
    <property type="match status" value="1"/>
</dbReference>
<dbReference type="PROSITE" id="PS00211">
    <property type="entry name" value="ABC_TRANSPORTER_1"/>
    <property type="match status" value="1"/>
</dbReference>
<evidence type="ECO:0000256" key="1">
    <source>
        <dbReference type="ARBA" id="ARBA00022448"/>
    </source>
</evidence>
<evidence type="ECO:0000313" key="6">
    <source>
        <dbReference type="EMBL" id="SHN74951.1"/>
    </source>
</evidence>
<dbReference type="SMART" id="SM00382">
    <property type="entry name" value="AAA"/>
    <property type="match status" value="2"/>
</dbReference>
<dbReference type="CDD" id="cd03216">
    <property type="entry name" value="ABC_Carb_Monos_I"/>
    <property type="match status" value="1"/>
</dbReference>
<keyword evidence="7" id="KW-1185">Reference proteome</keyword>
<dbReference type="GO" id="GO:0005524">
    <property type="term" value="F:ATP binding"/>
    <property type="evidence" value="ECO:0007669"/>
    <property type="project" value="UniProtKB-KW"/>
</dbReference>
<dbReference type="STRING" id="134849.SAMN05443668_107183"/>
<dbReference type="Pfam" id="PF00005">
    <property type="entry name" value="ABC_tran"/>
    <property type="match status" value="2"/>
</dbReference>
<dbReference type="PANTHER" id="PTHR43790">
    <property type="entry name" value="CARBOHYDRATE TRANSPORT ATP-BINDING PROTEIN MG119-RELATED"/>
    <property type="match status" value="1"/>
</dbReference>
<dbReference type="InterPro" id="IPR017871">
    <property type="entry name" value="ABC_transporter-like_CS"/>
</dbReference>
<dbReference type="PROSITE" id="PS50893">
    <property type="entry name" value="ABC_TRANSPORTER_2"/>
    <property type="match status" value="2"/>
</dbReference>
<organism evidence="6 7">
    <name type="scientific">Cryptosporangium aurantiacum</name>
    <dbReference type="NCBI Taxonomy" id="134849"/>
    <lineage>
        <taxon>Bacteria</taxon>
        <taxon>Bacillati</taxon>
        <taxon>Actinomycetota</taxon>
        <taxon>Actinomycetes</taxon>
        <taxon>Cryptosporangiales</taxon>
        <taxon>Cryptosporangiaceae</taxon>
        <taxon>Cryptosporangium</taxon>
    </lineage>
</organism>
<accession>A0A1M7TW48</accession>
<dbReference type="InterPro" id="IPR003439">
    <property type="entry name" value="ABC_transporter-like_ATP-bd"/>
</dbReference>
<dbReference type="SUPFAM" id="SSF52540">
    <property type="entry name" value="P-loop containing nucleoside triphosphate hydrolases"/>
    <property type="match status" value="2"/>
</dbReference>
<dbReference type="GO" id="GO:0016887">
    <property type="term" value="F:ATP hydrolysis activity"/>
    <property type="evidence" value="ECO:0007669"/>
    <property type="project" value="InterPro"/>
</dbReference>
<evidence type="ECO:0000256" key="4">
    <source>
        <dbReference type="ARBA" id="ARBA00022840"/>
    </source>
</evidence>
<feature type="domain" description="ABC transporter" evidence="5">
    <location>
        <begin position="6"/>
        <end position="248"/>
    </location>
</feature>
<gene>
    <name evidence="6" type="ORF">SAMN05443668_107183</name>
</gene>